<dbReference type="SMART" id="SM00062">
    <property type="entry name" value="PBPb"/>
    <property type="match status" value="1"/>
</dbReference>
<dbReference type="InterPro" id="IPR001638">
    <property type="entry name" value="Solute-binding_3/MltF_N"/>
</dbReference>
<proteinExistence type="predicted"/>
<dbReference type="Gene3D" id="3.40.190.10">
    <property type="entry name" value="Periplasmic binding protein-like II"/>
    <property type="match status" value="2"/>
</dbReference>
<dbReference type="PANTHER" id="PTHR35936">
    <property type="entry name" value="MEMBRANE-BOUND LYTIC MUREIN TRANSGLYCOSYLASE F"/>
    <property type="match status" value="1"/>
</dbReference>
<feature type="signal peptide" evidence="3">
    <location>
        <begin position="1"/>
        <end position="24"/>
    </location>
</feature>
<dbReference type="RefSeq" id="WP_051255668.1">
    <property type="nucleotide sequence ID" value="NZ_CP091521.1"/>
</dbReference>
<reference evidence="5 6" key="1">
    <citation type="journal article" date="2022" name="Res Sq">
        <title>Evolution of multicellular longitudinally dividing oral cavity symbionts (Neisseriaceae).</title>
        <authorList>
            <person name="Nyongesa S."/>
            <person name="Weber P."/>
            <person name="Bernet E."/>
            <person name="Pullido F."/>
            <person name="Nieckarz M."/>
            <person name="Delaby M."/>
            <person name="Nieves C."/>
            <person name="Viehboeck T."/>
            <person name="Krause N."/>
            <person name="Rivera-Millot A."/>
            <person name="Nakamura A."/>
            <person name="Vischer N."/>
            <person name="VanNieuwenhze M."/>
            <person name="Brun Y."/>
            <person name="Cava F."/>
            <person name="Bulgheresi S."/>
            <person name="Veyrier F."/>
        </authorList>
    </citation>
    <scope>NUCLEOTIDE SEQUENCE [LARGE SCALE GENOMIC DNA]</scope>
    <source>
        <strain evidence="5 6">17694</strain>
    </source>
</reference>
<feature type="chain" id="PRO_5044786506" evidence="3">
    <location>
        <begin position="25"/>
        <end position="285"/>
    </location>
</feature>
<protein>
    <submittedName>
        <fullName evidence="5">Substrate-binding periplasmic protein</fullName>
    </submittedName>
</protein>
<dbReference type="AlphaFoldDB" id="A0ABD8B6T5"/>
<dbReference type="PANTHER" id="PTHR35936:SF17">
    <property type="entry name" value="ARGININE-BINDING EXTRACELLULAR PROTEIN ARTP"/>
    <property type="match status" value="1"/>
</dbReference>
<evidence type="ECO:0000256" key="3">
    <source>
        <dbReference type="SAM" id="SignalP"/>
    </source>
</evidence>
<evidence type="ECO:0000256" key="1">
    <source>
        <dbReference type="ARBA" id="ARBA00022729"/>
    </source>
</evidence>
<keyword evidence="6" id="KW-1185">Reference proteome</keyword>
<evidence type="ECO:0000259" key="4">
    <source>
        <dbReference type="SMART" id="SM00062"/>
    </source>
</evidence>
<feature type="domain" description="Solute-binding protein family 3/N-terminal" evidence="4">
    <location>
        <begin position="50"/>
        <end position="270"/>
    </location>
</feature>
<dbReference type="PROSITE" id="PS51257">
    <property type="entry name" value="PROKAR_LIPOPROTEIN"/>
    <property type="match status" value="1"/>
</dbReference>
<dbReference type="CDD" id="cd13530">
    <property type="entry name" value="PBP2_peptides_like"/>
    <property type="match status" value="1"/>
</dbReference>
<gene>
    <name evidence="5" type="ORF">LVJ77_12415</name>
</gene>
<name>A0ABD8B6T5_9NEIS</name>
<keyword evidence="1 3" id="KW-0732">Signal</keyword>
<dbReference type="KEGG" id="ckh:LVJ77_12415"/>
<organism evidence="5 6">
    <name type="scientific">Conchiformibius kuhniae</name>
    <dbReference type="NCBI Taxonomy" id="211502"/>
    <lineage>
        <taxon>Bacteria</taxon>
        <taxon>Pseudomonadati</taxon>
        <taxon>Pseudomonadota</taxon>
        <taxon>Betaproteobacteria</taxon>
        <taxon>Neisseriales</taxon>
        <taxon>Neisseriaceae</taxon>
        <taxon>Conchiformibius</taxon>
    </lineage>
</organism>
<accession>A0ABD8B6T5</accession>
<dbReference type="SUPFAM" id="SSF53850">
    <property type="entry name" value="Periplasmic binding protein-like II"/>
    <property type="match status" value="1"/>
</dbReference>
<sequence>MMPKPFLYAAALAAALLLGGCEDAPPAETAAAPAAEQSNSARPDQTDRPNFVVLTLPAYPPFATRNTSGGMTGLDIDLLNAIAERENFTLTFLPHPAKGLFDVLDNGQADIIASGLHITPERSEKYDFSKPYLESSWAVLVDGSKHKPKSFAELRGKPIAAQQSTTSESQLKSLNLTDKIVPVQTIYLGKAQMEQGNAVAVYDVESVLKTYVQPGGKYYLLPDDKSAKIQTAFAIVKGNTMLKTKIDRGLDKIHADGTYQKILQHWQQNNGSNTDLPAASAAETP</sequence>
<evidence type="ECO:0000313" key="6">
    <source>
        <dbReference type="Proteomes" id="UP000831534"/>
    </source>
</evidence>
<evidence type="ECO:0000313" key="5">
    <source>
        <dbReference type="EMBL" id="XHH49722.1"/>
    </source>
</evidence>
<dbReference type="Pfam" id="PF00497">
    <property type="entry name" value="SBP_bac_3"/>
    <property type="match status" value="1"/>
</dbReference>
<feature type="compositionally biased region" description="Low complexity" evidence="2">
    <location>
        <begin position="26"/>
        <end position="36"/>
    </location>
</feature>
<dbReference type="Proteomes" id="UP000831534">
    <property type="component" value="Chromosome"/>
</dbReference>
<feature type="region of interest" description="Disordered" evidence="2">
    <location>
        <begin position="26"/>
        <end position="47"/>
    </location>
</feature>
<evidence type="ECO:0000256" key="2">
    <source>
        <dbReference type="SAM" id="MobiDB-lite"/>
    </source>
</evidence>
<dbReference type="EMBL" id="CP091521">
    <property type="protein sequence ID" value="XHH49722.1"/>
    <property type="molecule type" value="Genomic_DNA"/>
</dbReference>